<evidence type="ECO:0000256" key="1">
    <source>
        <dbReference type="SAM" id="MobiDB-lite"/>
    </source>
</evidence>
<dbReference type="EMBL" id="AMQN01007257">
    <property type="status" value="NOT_ANNOTATED_CDS"/>
    <property type="molecule type" value="Genomic_DNA"/>
</dbReference>
<organism evidence="2">
    <name type="scientific">Capitella teleta</name>
    <name type="common">Polychaete worm</name>
    <dbReference type="NCBI Taxonomy" id="283909"/>
    <lineage>
        <taxon>Eukaryota</taxon>
        <taxon>Metazoa</taxon>
        <taxon>Spiralia</taxon>
        <taxon>Lophotrochozoa</taxon>
        <taxon>Annelida</taxon>
        <taxon>Polychaeta</taxon>
        <taxon>Sedentaria</taxon>
        <taxon>Scolecida</taxon>
        <taxon>Capitellidae</taxon>
        <taxon>Capitella</taxon>
    </lineage>
</organism>
<name>R7UKX4_CAPTE</name>
<dbReference type="Proteomes" id="UP000014760">
    <property type="component" value="Unassembled WGS sequence"/>
</dbReference>
<dbReference type="HOGENOM" id="CLU_2160766_0_0_1"/>
<proteinExistence type="predicted"/>
<dbReference type="AlphaFoldDB" id="R7UKX4"/>
<evidence type="ECO:0000313" key="4">
    <source>
        <dbReference type="Proteomes" id="UP000014760"/>
    </source>
</evidence>
<sequence length="111" mass="11922">MAGSRATLEGALDEALGGYSHCMMATAAEADEATSLPPSLSWRANAAATPPSGACGRRCCCDVKSVDIPTIYIKRRTKYVCTQMWIQERKDPNSDNHIAADNAQGSDYISH</sequence>
<evidence type="ECO:0000313" key="3">
    <source>
        <dbReference type="EnsemblMetazoa" id="CapteP218323"/>
    </source>
</evidence>
<feature type="region of interest" description="Disordered" evidence="1">
    <location>
        <begin position="92"/>
        <end position="111"/>
    </location>
</feature>
<protein>
    <submittedName>
        <fullName evidence="2 3">Uncharacterized protein</fullName>
    </submittedName>
</protein>
<gene>
    <name evidence="2" type="ORF">CAPTEDRAFT_218323</name>
</gene>
<dbReference type="EMBL" id="KB300307">
    <property type="protein sequence ID" value="ELU06890.1"/>
    <property type="molecule type" value="Genomic_DNA"/>
</dbReference>
<reference evidence="2 4" key="2">
    <citation type="journal article" date="2013" name="Nature">
        <title>Insights into bilaterian evolution from three spiralian genomes.</title>
        <authorList>
            <person name="Simakov O."/>
            <person name="Marletaz F."/>
            <person name="Cho S.J."/>
            <person name="Edsinger-Gonzales E."/>
            <person name="Havlak P."/>
            <person name="Hellsten U."/>
            <person name="Kuo D.H."/>
            <person name="Larsson T."/>
            <person name="Lv J."/>
            <person name="Arendt D."/>
            <person name="Savage R."/>
            <person name="Osoegawa K."/>
            <person name="de Jong P."/>
            <person name="Grimwood J."/>
            <person name="Chapman J.A."/>
            <person name="Shapiro H."/>
            <person name="Aerts A."/>
            <person name="Otillar R.P."/>
            <person name="Terry A.Y."/>
            <person name="Boore J.L."/>
            <person name="Grigoriev I.V."/>
            <person name="Lindberg D.R."/>
            <person name="Seaver E.C."/>
            <person name="Weisblat D.A."/>
            <person name="Putnam N.H."/>
            <person name="Rokhsar D.S."/>
        </authorList>
    </citation>
    <scope>NUCLEOTIDE SEQUENCE</scope>
    <source>
        <strain evidence="2 4">I ESC-2004</strain>
    </source>
</reference>
<reference evidence="3" key="3">
    <citation type="submission" date="2015-06" db="UniProtKB">
        <authorList>
            <consortium name="EnsemblMetazoa"/>
        </authorList>
    </citation>
    <scope>IDENTIFICATION</scope>
</reference>
<dbReference type="EnsemblMetazoa" id="CapteT218323">
    <property type="protein sequence ID" value="CapteP218323"/>
    <property type="gene ID" value="CapteG218323"/>
</dbReference>
<accession>R7UKX4</accession>
<keyword evidence="4" id="KW-1185">Reference proteome</keyword>
<evidence type="ECO:0000313" key="2">
    <source>
        <dbReference type="EMBL" id="ELU06890.1"/>
    </source>
</evidence>
<reference evidence="4" key="1">
    <citation type="submission" date="2012-12" db="EMBL/GenBank/DDBJ databases">
        <authorList>
            <person name="Hellsten U."/>
            <person name="Grimwood J."/>
            <person name="Chapman J.A."/>
            <person name="Shapiro H."/>
            <person name="Aerts A."/>
            <person name="Otillar R.P."/>
            <person name="Terry A.Y."/>
            <person name="Boore J.L."/>
            <person name="Simakov O."/>
            <person name="Marletaz F."/>
            <person name="Cho S.-J."/>
            <person name="Edsinger-Gonzales E."/>
            <person name="Havlak P."/>
            <person name="Kuo D.-H."/>
            <person name="Larsson T."/>
            <person name="Lv J."/>
            <person name="Arendt D."/>
            <person name="Savage R."/>
            <person name="Osoegawa K."/>
            <person name="de Jong P."/>
            <person name="Lindberg D.R."/>
            <person name="Seaver E.C."/>
            <person name="Weisblat D.A."/>
            <person name="Putnam N.H."/>
            <person name="Grigoriev I.V."/>
            <person name="Rokhsar D.S."/>
        </authorList>
    </citation>
    <scope>NUCLEOTIDE SEQUENCE</scope>
    <source>
        <strain evidence="4">I ESC-2004</strain>
    </source>
</reference>